<proteinExistence type="predicted"/>
<keyword evidence="5" id="KW-1185">Reference proteome</keyword>
<dbReference type="OrthoDB" id="120976at2759"/>
<dbReference type="GO" id="GO:0005829">
    <property type="term" value="C:cytosol"/>
    <property type="evidence" value="ECO:0007669"/>
    <property type="project" value="TreeGrafter"/>
</dbReference>
<accession>A0A3R7RLB5</accession>
<dbReference type="OMA" id="AHAICTR"/>
<evidence type="ECO:0008006" key="6">
    <source>
        <dbReference type="Google" id="ProtNLM"/>
    </source>
</evidence>
<protein>
    <recommendedName>
        <fullName evidence="6">Leucine-rich repeat protein (LRRP)</fullName>
    </recommendedName>
</protein>
<dbReference type="PANTHER" id="PTHR24113:SF12">
    <property type="entry name" value="RAN GTPASE-ACTIVATING PROTEIN 1"/>
    <property type="match status" value="1"/>
</dbReference>
<dbReference type="EMBL" id="MKGL01000109">
    <property type="protein sequence ID" value="RNF06423.1"/>
    <property type="molecule type" value="Genomic_DNA"/>
</dbReference>
<evidence type="ECO:0000256" key="1">
    <source>
        <dbReference type="ARBA" id="ARBA00022468"/>
    </source>
</evidence>
<dbReference type="RefSeq" id="XP_029239245.1">
    <property type="nucleotide sequence ID" value="XM_029380840.1"/>
</dbReference>
<sequence length="316" mass="35185">MIADNRERSIDFSPNPSGELDEEVLTRLRDALNSNDHYSKLIFNNNRLSDEAVGILAAILKGSTLIEYLSLSSCQVRDVDVMRIANALCVKKALRHLDLSNNPNISSAAAPDIARVIRTLPLLREVLLIGTGLQPAGCSKIVAAAEQNSSLKVLVLPYTVGFRILDRVRNVIEKRVDAKVEDLVKVEKAVKRAEPSLTDSPGTCDLGPTVSPWKENILPRLLLPPLTPSQRGGPMPTAELYCPTNSLRMMEFRCWADPAVKNAAVYLHELDKRCHLLEAHRQEKRERICAKRDVEGKNRAANRQLRYSSCDNFSVL</sequence>
<gene>
    <name evidence="4" type="ORF">TraAM80_03890</name>
</gene>
<keyword evidence="1" id="KW-0343">GTPase activation</keyword>
<keyword evidence="3" id="KW-0677">Repeat</keyword>
<dbReference type="Proteomes" id="UP000283634">
    <property type="component" value="Unassembled WGS sequence"/>
</dbReference>
<dbReference type="AlphaFoldDB" id="A0A3R7RLB5"/>
<name>A0A3R7RLB5_TRYRA</name>
<keyword evidence="2" id="KW-0433">Leucine-rich repeat</keyword>
<reference evidence="4 5" key="1">
    <citation type="journal article" date="2018" name="BMC Genomics">
        <title>Genomic comparison of Trypanosoma conorhini and Trypanosoma rangeli to Trypanosoma cruzi strains of high and low virulence.</title>
        <authorList>
            <person name="Bradwell K.R."/>
            <person name="Koparde V.N."/>
            <person name="Matveyev A.V."/>
            <person name="Serrano M.G."/>
            <person name="Alves J.M."/>
            <person name="Parikh H."/>
            <person name="Huang B."/>
            <person name="Lee V."/>
            <person name="Espinosa-Alvarez O."/>
            <person name="Ortiz P.A."/>
            <person name="Costa-Martins A.G."/>
            <person name="Teixeira M.M."/>
            <person name="Buck G.A."/>
        </authorList>
    </citation>
    <scope>NUCLEOTIDE SEQUENCE [LARGE SCALE GENOMIC DNA]</scope>
    <source>
        <strain evidence="4 5">AM80</strain>
    </source>
</reference>
<dbReference type="SUPFAM" id="SSF52047">
    <property type="entry name" value="RNI-like"/>
    <property type="match status" value="1"/>
</dbReference>
<dbReference type="GO" id="GO:0005096">
    <property type="term" value="F:GTPase activator activity"/>
    <property type="evidence" value="ECO:0007669"/>
    <property type="project" value="UniProtKB-KW"/>
</dbReference>
<dbReference type="GeneID" id="40327823"/>
<dbReference type="InterPro" id="IPR027038">
    <property type="entry name" value="RanGap"/>
</dbReference>
<comment type="caution">
    <text evidence="4">The sequence shown here is derived from an EMBL/GenBank/DDBJ whole genome shotgun (WGS) entry which is preliminary data.</text>
</comment>
<dbReference type="VEuPathDB" id="TriTrypDB:TRSC58_00437"/>
<evidence type="ECO:0000313" key="5">
    <source>
        <dbReference type="Proteomes" id="UP000283634"/>
    </source>
</evidence>
<evidence type="ECO:0000313" key="4">
    <source>
        <dbReference type="EMBL" id="RNF06423.1"/>
    </source>
</evidence>
<dbReference type="GO" id="GO:0048471">
    <property type="term" value="C:perinuclear region of cytoplasm"/>
    <property type="evidence" value="ECO:0007669"/>
    <property type="project" value="TreeGrafter"/>
</dbReference>
<dbReference type="GO" id="GO:0005634">
    <property type="term" value="C:nucleus"/>
    <property type="evidence" value="ECO:0007669"/>
    <property type="project" value="TreeGrafter"/>
</dbReference>
<dbReference type="GO" id="GO:0006913">
    <property type="term" value="P:nucleocytoplasmic transport"/>
    <property type="evidence" value="ECO:0007669"/>
    <property type="project" value="TreeGrafter"/>
</dbReference>
<evidence type="ECO:0000256" key="2">
    <source>
        <dbReference type="ARBA" id="ARBA00022614"/>
    </source>
</evidence>
<evidence type="ECO:0000256" key="3">
    <source>
        <dbReference type="ARBA" id="ARBA00022737"/>
    </source>
</evidence>
<dbReference type="PANTHER" id="PTHR24113">
    <property type="entry name" value="RAN GTPASE-ACTIVATING PROTEIN 1"/>
    <property type="match status" value="1"/>
</dbReference>
<organism evidence="4 5">
    <name type="scientific">Trypanosoma rangeli</name>
    <dbReference type="NCBI Taxonomy" id="5698"/>
    <lineage>
        <taxon>Eukaryota</taxon>
        <taxon>Discoba</taxon>
        <taxon>Euglenozoa</taxon>
        <taxon>Kinetoplastea</taxon>
        <taxon>Metakinetoplastina</taxon>
        <taxon>Trypanosomatida</taxon>
        <taxon>Trypanosomatidae</taxon>
        <taxon>Trypanosoma</taxon>
        <taxon>Herpetosoma</taxon>
    </lineage>
</organism>
<dbReference type="Gene3D" id="3.80.10.10">
    <property type="entry name" value="Ribonuclease Inhibitor"/>
    <property type="match status" value="1"/>
</dbReference>
<dbReference type="InterPro" id="IPR032675">
    <property type="entry name" value="LRR_dom_sf"/>
</dbReference>
<dbReference type="GO" id="GO:0031267">
    <property type="term" value="F:small GTPase binding"/>
    <property type="evidence" value="ECO:0007669"/>
    <property type="project" value="TreeGrafter"/>
</dbReference>